<name>A0A497XFD8_9PROT</name>
<reference evidence="6 7" key="1">
    <citation type="submission" date="2018-10" db="EMBL/GenBank/DDBJ databases">
        <title>Genomic Encyclopedia of Type Strains, Phase IV (KMG-IV): sequencing the most valuable type-strain genomes for metagenomic binning, comparative biology and taxonomic classification.</title>
        <authorList>
            <person name="Goeker M."/>
        </authorList>
    </citation>
    <scope>NUCLEOTIDE SEQUENCE [LARGE SCALE GENOMIC DNA]</scope>
    <source>
        <strain evidence="6 7">DSM 26916</strain>
    </source>
</reference>
<dbReference type="InterPro" id="IPR030374">
    <property type="entry name" value="PABS"/>
</dbReference>
<feature type="active site" description="Proton acceptor" evidence="4">
    <location>
        <position position="132"/>
    </location>
</feature>
<evidence type="ECO:0000259" key="5">
    <source>
        <dbReference type="PROSITE" id="PS51006"/>
    </source>
</evidence>
<dbReference type="Pfam" id="PF01564">
    <property type="entry name" value="Spermine_synth"/>
    <property type="match status" value="1"/>
</dbReference>
<dbReference type="CDD" id="cd02440">
    <property type="entry name" value="AdoMet_MTases"/>
    <property type="match status" value="1"/>
</dbReference>
<dbReference type="InterPro" id="IPR029063">
    <property type="entry name" value="SAM-dependent_MTases_sf"/>
</dbReference>
<dbReference type="Proteomes" id="UP000268908">
    <property type="component" value="Unassembled WGS sequence"/>
</dbReference>
<accession>A0A497XFD8</accession>
<keyword evidence="2 4" id="KW-0808">Transferase</keyword>
<keyword evidence="3 4" id="KW-0620">Polyamine biosynthesis</keyword>
<proteinExistence type="inferred from homology"/>
<dbReference type="EMBL" id="RCCI01000005">
    <property type="protein sequence ID" value="RLJ65255.1"/>
    <property type="molecule type" value="Genomic_DNA"/>
</dbReference>
<dbReference type="AlphaFoldDB" id="A0A497XFD8"/>
<gene>
    <name evidence="6" type="ORF">DFR35_1912</name>
</gene>
<evidence type="ECO:0000256" key="2">
    <source>
        <dbReference type="ARBA" id="ARBA00022679"/>
    </source>
</evidence>
<comment type="caution">
    <text evidence="6">The sequence shown here is derived from an EMBL/GenBank/DDBJ whole genome shotgun (WGS) entry which is preliminary data.</text>
</comment>
<dbReference type="RefSeq" id="WP_121241963.1">
    <property type="nucleotide sequence ID" value="NZ_BHVV01000008.1"/>
</dbReference>
<dbReference type="SUPFAM" id="SSF53335">
    <property type="entry name" value="S-adenosyl-L-methionine-dependent methyltransferases"/>
    <property type="match status" value="1"/>
</dbReference>
<dbReference type="OrthoDB" id="117774at2"/>
<dbReference type="PANTHER" id="PTHR43317:SF1">
    <property type="entry name" value="THERMOSPERMINE SYNTHASE ACAULIS5"/>
    <property type="match status" value="1"/>
</dbReference>
<organism evidence="6 7">
    <name type="scientific">Sulfurisoma sediminicola</name>
    <dbReference type="NCBI Taxonomy" id="1381557"/>
    <lineage>
        <taxon>Bacteria</taxon>
        <taxon>Pseudomonadati</taxon>
        <taxon>Pseudomonadota</taxon>
        <taxon>Betaproteobacteria</taxon>
        <taxon>Nitrosomonadales</taxon>
        <taxon>Sterolibacteriaceae</taxon>
        <taxon>Sulfurisoma</taxon>
    </lineage>
</organism>
<dbReference type="PANTHER" id="PTHR43317">
    <property type="entry name" value="THERMOSPERMINE SYNTHASE ACAULIS5"/>
    <property type="match status" value="1"/>
</dbReference>
<comment type="similarity">
    <text evidence="1">Belongs to the spermidine/spermine synthase family.</text>
</comment>
<protein>
    <submittedName>
        <fullName evidence="6">Spermidine synthase</fullName>
    </submittedName>
</protein>
<evidence type="ECO:0000256" key="1">
    <source>
        <dbReference type="ARBA" id="ARBA00007867"/>
    </source>
</evidence>
<sequence>MSVDIHISEEAGVRYLHFSSDWVQGAMRVARPWALELDYTREMMACLLLHPDADWPRSALLIGLGAGSLTKFLHRHRPAARITVVEIEPAVVAAARQYFRLPEEDARFNIVIAEGAEFVAKAKKRYDLILVDGYDEDARTGMLDTLPFYAAARARLSDDGLLVTNLLSKRKDFRDSVARLRQAFDDRALAFPSCDSGNAVACAASGEPLSLPLEELKENALALKRETGLNLLPTVTRLARSKSCPGGILSL</sequence>
<dbReference type="Gene3D" id="3.40.50.150">
    <property type="entry name" value="Vaccinia Virus protein VP39"/>
    <property type="match status" value="1"/>
</dbReference>
<feature type="domain" description="PABS" evidence="5">
    <location>
        <begin position="1"/>
        <end position="215"/>
    </location>
</feature>
<dbReference type="GO" id="GO:0016740">
    <property type="term" value="F:transferase activity"/>
    <property type="evidence" value="ECO:0007669"/>
    <property type="project" value="UniProtKB-UniRule"/>
</dbReference>
<keyword evidence="7" id="KW-1185">Reference proteome</keyword>
<dbReference type="PROSITE" id="PS51006">
    <property type="entry name" value="PABS_2"/>
    <property type="match status" value="1"/>
</dbReference>
<evidence type="ECO:0000256" key="3">
    <source>
        <dbReference type="ARBA" id="ARBA00023115"/>
    </source>
</evidence>
<evidence type="ECO:0000313" key="7">
    <source>
        <dbReference type="Proteomes" id="UP000268908"/>
    </source>
</evidence>
<evidence type="ECO:0000313" key="6">
    <source>
        <dbReference type="EMBL" id="RLJ65255.1"/>
    </source>
</evidence>
<dbReference type="GO" id="GO:0006596">
    <property type="term" value="P:polyamine biosynthetic process"/>
    <property type="evidence" value="ECO:0007669"/>
    <property type="project" value="UniProtKB-UniRule"/>
</dbReference>
<dbReference type="NCBIfam" id="NF037959">
    <property type="entry name" value="MFS_SpdSyn"/>
    <property type="match status" value="1"/>
</dbReference>
<evidence type="ECO:0000256" key="4">
    <source>
        <dbReference type="PROSITE-ProRule" id="PRU00354"/>
    </source>
</evidence>